<dbReference type="AlphaFoldDB" id="A0AAV0YTQ2"/>
<feature type="transmembrane region" description="Helical" evidence="1">
    <location>
        <begin position="233"/>
        <end position="254"/>
    </location>
</feature>
<feature type="transmembrane region" description="Helical" evidence="1">
    <location>
        <begin position="330"/>
        <end position="349"/>
    </location>
</feature>
<accession>A0AAV0YTQ2</accession>
<name>A0AAV0YTQ2_VICFA</name>
<evidence type="ECO:0000256" key="1">
    <source>
        <dbReference type="SAM" id="Phobius"/>
    </source>
</evidence>
<gene>
    <name evidence="2" type="ORF">VFH_I395440</name>
</gene>
<keyword evidence="1" id="KW-0812">Transmembrane</keyword>
<evidence type="ECO:0000313" key="2">
    <source>
        <dbReference type="EMBL" id="CAI8589495.1"/>
    </source>
</evidence>
<feature type="transmembrane region" description="Helical" evidence="1">
    <location>
        <begin position="103"/>
        <end position="127"/>
    </location>
</feature>
<evidence type="ECO:0000313" key="3">
    <source>
        <dbReference type="Proteomes" id="UP001157006"/>
    </source>
</evidence>
<evidence type="ECO:0008006" key="4">
    <source>
        <dbReference type="Google" id="ProtNLM"/>
    </source>
</evidence>
<keyword evidence="1" id="KW-1133">Transmembrane helix</keyword>
<reference evidence="2 3" key="1">
    <citation type="submission" date="2023-01" db="EMBL/GenBank/DDBJ databases">
        <authorList>
            <person name="Kreplak J."/>
        </authorList>
    </citation>
    <scope>NUCLEOTIDE SEQUENCE [LARGE SCALE GENOMIC DNA]</scope>
</reference>
<feature type="transmembrane region" description="Helical" evidence="1">
    <location>
        <begin position="64"/>
        <end position="83"/>
    </location>
</feature>
<protein>
    <recommendedName>
        <fullName evidence="4">Vacuole membrane protein KMS1</fullName>
    </recommendedName>
</protein>
<proteinExistence type="predicted"/>
<dbReference type="Proteomes" id="UP001157006">
    <property type="component" value="Chromosome 1L"/>
</dbReference>
<organism evidence="2 3">
    <name type="scientific">Vicia faba</name>
    <name type="common">Broad bean</name>
    <name type="synonym">Faba vulgaris</name>
    <dbReference type="NCBI Taxonomy" id="3906"/>
    <lineage>
        <taxon>Eukaryota</taxon>
        <taxon>Viridiplantae</taxon>
        <taxon>Streptophyta</taxon>
        <taxon>Embryophyta</taxon>
        <taxon>Tracheophyta</taxon>
        <taxon>Spermatophyta</taxon>
        <taxon>Magnoliopsida</taxon>
        <taxon>eudicotyledons</taxon>
        <taxon>Gunneridae</taxon>
        <taxon>Pentapetalae</taxon>
        <taxon>rosids</taxon>
        <taxon>fabids</taxon>
        <taxon>Fabales</taxon>
        <taxon>Fabaceae</taxon>
        <taxon>Papilionoideae</taxon>
        <taxon>50 kb inversion clade</taxon>
        <taxon>NPAAA clade</taxon>
        <taxon>Hologalegina</taxon>
        <taxon>IRL clade</taxon>
        <taxon>Fabeae</taxon>
        <taxon>Vicia</taxon>
    </lineage>
</organism>
<dbReference type="EMBL" id="OX451736">
    <property type="protein sequence ID" value="CAI8589495.1"/>
    <property type="molecule type" value="Genomic_DNA"/>
</dbReference>
<keyword evidence="3" id="KW-1185">Reference proteome</keyword>
<sequence>MGSANLSPSSSGHIDLSISGLHERHKMELENLTLTTQPFKTLKYSTLAVIQYIKKTMLYLLAKGGWLLLFSVLVGTLGVVLMTQGCLHEKHLEEFLEYFRFGLWWVALGVASSIGLGSGLHTFVLYLGPHIALFTIKAMQCGRVDLKSAPILPQVQMEAVLWGLGTAIGELPPYFISRAARLSGSKVDGMEELDSDEKGVLNQIKCWFFSHTQHLNFFTILVLASVPNPLFDLAGIMCGQFGVPFWSFFLATLIGKAIIKTHIQTVFIISVCNNQLLDWIETEVIRVLSHVPVFASVLPKLVANLHAMKAKYLKAPQPVSPNTQGKKWDFSFTSIWNTVVWLMLMNFFIKIVNSTAQTHLKKQQEREVAALTKKSDSDS</sequence>
<keyword evidence="1" id="KW-0472">Membrane</keyword>